<keyword evidence="7" id="KW-1185">Reference proteome</keyword>
<dbReference type="CDD" id="cd03360">
    <property type="entry name" value="LbH_AT_putative"/>
    <property type="match status" value="1"/>
</dbReference>
<evidence type="ECO:0000256" key="1">
    <source>
        <dbReference type="ARBA" id="ARBA00022679"/>
    </source>
</evidence>
<feature type="site" description="Increases basicity of active site His" evidence="3">
    <location>
        <position position="136"/>
    </location>
</feature>
<dbReference type="NCBIfam" id="TIGR03570">
    <property type="entry name" value="NeuD_NnaD"/>
    <property type="match status" value="1"/>
</dbReference>
<keyword evidence="2" id="KW-0677">Repeat</keyword>
<evidence type="ECO:0000256" key="4">
    <source>
        <dbReference type="PIRSR" id="PIRSR620019-2"/>
    </source>
</evidence>
<evidence type="ECO:0000256" key="2">
    <source>
        <dbReference type="ARBA" id="ARBA00022737"/>
    </source>
</evidence>
<dbReference type="InterPro" id="IPR011004">
    <property type="entry name" value="Trimer_LpxA-like_sf"/>
</dbReference>
<comment type="caution">
    <text evidence="6">The sequence shown here is derived from an EMBL/GenBank/DDBJ whole genome shotgun (WGS) entry which is preliminary data.</text>
</comment>
<evidence type="ECO:0000313" key="6">
    <source>
        <dbReference type="EMBL" id="NEN04811.1"/>
    </source>
</evidence>
<dbReference type="PANTHER" id="PTHR43300">
    <property type="entry name" value="ACETYLTRANSFERASE"/>
    <property type="match status" value="1"/>
</dbReference>
<dbReference type="InterPro" id="IPR001451">
    <property type="entry name" value="Hexapep"/>
</dbReference>
<dbReference type="InterPro" id="IPR018357">
    <property type="entry name" value="Hexapep_transf_CS"/>
</dbReference>
<dbReference type="Pfam" id="PF17836">
    <property type="entry name" value="PglD_N"/>
    <property type="match status" value="1"/>
</dbReference>
<proteinExistence type="predicted"/>
<accession>A0A6L9XTS4</accession>
<dbReference type="InterPro" id="IPR020019">
    <property type="entry name" value="AcTrfase_PglD-like"/>
</dbReference>
<dbReference type="Proteomes" id="UP000474967">
    <property type="component" value="Unassembled WGS sequence"/>
</dbReference>
<sequence>MKDLVLIGASGLAREVMAMEQSHHRVIGVLDDDPALHGHPIGGADVLGGIDLASELPGAIVVCVGSGAARRSIVSRLAALGVGSDRFATLVDESARISANSVVGHGTIILACSVLTSDVVVGRHVVVMPNCTLTHDDIVDDFATLAAGVTVGGVARIGEAAYLGMNASIRQKVSVGAGATIGMGAVVLTDVPEGQTWAGVPARELGVRL</sequence>
<dbReference type="SUPFAM" id="SSF51161">
    <property type="entry name" value="Trimeric LpxA-like enzymes"/>
    <property type="match status" value="1"/>
</dbReference>
<dbReference type="InterPro" id="IPR041561">
    <property type="entry name" value="PglD_N"/>
</dbReference>
<dbReference type="Gene3D" id="3.40.50.20">
    <property type="match status" value="1"/>
</dbReference>
<name>A0A6L9XTS4_9MICO</name>
<evidence type="ECO:0000256" key="3">
    <source>
        <dbReference type="PIRSR" id="PIRSR620019-1"/>
    </source>
</evidence>
<dbReference type="Pfam" id="PF00132">
    <property type="entry name" value="Hexapep"/>
    <property type="match status" value="1"/>
</dbReference>
<dbReference type="PANTHER" id="PTHR43300:SF7">
    <property type="entry name" value="UDP-N-ACETYLBACILLOSAMINE N-ACETYLTRANSFERASE"/>
    <property type="match status" value="1"/>
</dbReference>
<protein>
    <submittedName>
        <fullName evidence="6">Acetyltransferase</fullName>
    </submittedName>
</protein>
<feature type="binding site" evidence="4">
    <location>
        <position position="65"/>
    </location>
    <ligand>
        <name>substrate</name>
    </ligand>
</feature>
<dbReference type="GO" id="GO:0016740">
    <property type="term" value="F:transferase activity"/>
    <property type="evidence" value="ECO:0007669"/>
    <property type="project" value="UniProtKB-KW"/>
</dbReference>
<dbReference type="EMBL" id="JAAGWY010000001">
    <property type="protein sequence ID" value="NEN04811.1"/>
    <property type="molecule type" value="Genomic_DNA"/>
</dbReference>
<dbReference type="InterPro" id="IPR050179">
    <property type="entry name" value="Trans_hexapeptide_repeat"/>
</dbReference>
<dbReference type="RefSeq" id="WP_163287904.1">
    <property type="nucleotide sequence ID" value="NZ_JAAGWY010000001.1"/>
</dbReference>
<feature type="active site" description="Proton acceptor" evidence="3">
    <location>
        <position position="135"/>
    </location>
</feature>
<feature type="domain" description="PglD N-terminal" evidence="5">
    <location>
        <begin position="3"/>
        <end position="77"/>
    </location>
</feature>
<gene>
    <name evidence="6" type="ORF">G3T36_02905</name>
</gene>
<dbReference type="AlphaFoldDB" id="A0A6L9XTS4"/>
<organism evidence="6 7">
    <name type="scientific">Leifsonia tongyongensis</name>
    <dbReference type="NCBI Taxonomy" id="1268043"/>
    <lineage>
        <taxon>Bacteria</taxon>
        <taxon>Bacillati</taxon>
        <taxon>Actinomycetota</taxon>
        <taxon>Actinomycetes</taxon>
        <taxon>Micrococcales</taxon>
        <taxon>Microbacteriaceae</taxon>
        <taxon>Leifsonia</taxon>
    </lineage>
</organism>
<evidence type="ECO:0000313" key="7">
    <source>
        <dbReference type="Proteomes" id="UP000474967"/>
    </source>
</evidence>
<evidence type="ECO:0000259" key="5">
    <source>
        <dbReference type="Pfam" id="PF17836"/>
    </source>
</evidence>
<dbReference type="Gene3D" id="2.160.10.10">
    <property type="entry name" value="Hexapeptide repeat proteins"/>
    <property type="match status" value="1"/>
</dbReference>
<keyword evidence="1 6" id="KW-0808">Transferase</keyword>
<dbReference type="PROSITE" id="PS00101">
    <property type="entry name" value="HEXAPEP_TRANSFERASES"/>
    <property type="match status" value="1"/>
</dbReference>
<reference evidence="6 7" key="1">
    <citation type="journal article" date="2014" name="J. Microbiol.">
        <title>Diaminobutyricibacter tongyongensis gen. nov., sp. nov. and Homoserinibacter gongjuensis gen. nov., sp. nov. belong to the family Microbacteriaceae.</title>
        <authorList>
            <person name="Kim S.J."/>
            <person name="Ahn J.H."/>
            <person name="Weon H.Y."/>
            <person name="Hamada M."/>
            <person name="Suzuki K."/>
            <person name="Kwon S.W."/>
        </authorList>
    </citation>
    <scope>NUCLEOTIDE SEQUENCE [LARGE SCALE GENOMIC DNA]</scope>
    <source>
        <strain evidence="6 7">NBRC 108724</strain>
    </source>
</reference>